<accession>A0A5C5BSR4</accession>
<protein>
    <submittedName>
        <fullName evidence="3">Uncharacterized protein</fullName>
    </submittedName>
</protein>
<dbReference type="Proteomes" id="UP000312594">
    <property type="component" value="Unassembled WGS sequence"/>
</dbReference>
<keyword evidence="2" id="KW-1133">Transmembrane helix</keyword>
<feature type="compositionally biased region" description="Basic and acidic residues" evidence="1">
    <location>
        <begin position="18"/>
        <end position="46"/>
    </location>
</feature>
<feature type="compositionally biased region" description="Basic and acidic residues" evidence="1">
    <location>
        <begin position="304"/>
        <end position="317"/>
    </location>
</feature>
<keyword evidence="2" id="KW-0812">Transmembrane</keyword>
<evidence type="ECO:0000313" key="3">
    <source>
        <dbReference type="EMBL" id="TNU89460.1"/>
    </source>
</evidence>
<name>A0A5C5BSR4_EGGLN</name>
<feature type="compositionally biased region" description="Pro residues" evidence="1">
    <location>
        <begin position="377"/>
        <end position="389"/>
    </location>
</feature>
<dbReference type="EMBL" id="VEVP01000028">
    <property type="protein sequence ID" value="TNU89460.1"/>
    <property type="molecule type" value="Genomic_DNA"/>
</dbReference>
<feature type="compositionally biased region" description="Low complexity" evidence="1">
    <location>
        <begin position="321"/>
        <end position="376"/>
    </location>
</feature>
<comment type="caution">
    <text evidence="3">The sequence shown here is derived from an EMBL/GenBank/DDBJ whole genome shotgun (WGS) entry which is preliminary data.</text>
</comment>
<sequence length="481" mass="50963">MSADEKKAIENGTSQPTEKMRATGETEAVARGHEKDGEALESEKGMDTNQGGSVNLEGFQNDQAAPKRRKFIPIIAGAAAVAVIAVGGIAFALNQPAEPQSEPQPVENVQAAETPAKEEVDAKMYVTGPSSAHSEGSTPVIAHIKGVSDAVKDVNFYTAMELDDNTYKSVDAFKIIVGESYDVEYIDAIAADGGIVHVVNDRIESNRLGQFTYAELDASNSAVLEPGAYQLNPDKADETFENDKDETRTNSEYIAPEDVTQEQIDAILDQLKDAVAKGDETLSGEKGQAVIEAAASNAAANPNVDKEKVDAKADEAKQNVTDTPTATTTTGSSNAGTASGSNDNPGASSSSSNSGGSSTPPSSNTGSQSGSNTPVADPTPTPAPKPDPVWVPEQGHWEPVYEQQWVPKWETVEVSPASEAYQFSDGYIAYTIDDAKAYMKQTGLSMAPITIPAKMQQVDNGGYQSVQTGQTWIVDREGYWK</sequence>
<organism evidence="3 4">
    <name type="scientific">Eggerthella lenta</name>
    <name type="common">Eubacterium lentum</name>
    <dbReference type="NCBI Taxonomy" id="84112"/>
    <lineage>
        <taxon>Bacteria</taxon>
        <taxon>Bacillati</taxon>
        <taxon>Actinomycetota</taxon>
        <taxon>Coriobacteriia</taxon>
        <taxon>Eggerthellales</taxon>
        <taxon>Eggerthellaceae</taxon>
        <taxon>Eggerthella</taxon>
    </lineage>
</organism>
<feature type="region of interest" description="Disordered" evidence="1">
    <location>
        <begin position="1"/>
        <end position="52"/>
    </location>
</feature>
<evidence type="ECO:0000313" key="4">
    <source>
        <dbReference type="Proteomes" id="UP000312594"/>
    </source>
</evidence>
<feature type="transmembrane region" description="Helical" evidence="2">
    <location>
        <begin position="71"/>
        <end position="93"/>
    </location>
</feature>
<keyword evidence="2" id="KW-0472">Membrane</keyword>
<gene>
    <name evidence="3" type="ORF">FIC87_11240</name>
</gene>
<dbReference type="AlphaFoldDB" id="A0A5C5BSR4"/>
<feature type="region of interest" description="Disordered" evidence="1">
    <location>
        <begin position="298"/>
        <end position="393"/>
    </location>
</feature>
<dbReference type="RefSeq" id="WP_139912848.1">
    <property type="nucleotide sequence ID" value="NZ_VEVP01000028.1"/>
</dbReference>
<proteinExistence type="predicted"/>
<reference evidence="3 4" key="1">
    <citation type="journal article" date="2005" name="Appl. Environ. Microbiol.">
        <title>Intestinal bacterial communities that produce active estrogen-like compounds enterodiol and enterolactone in humans.</title>
        <authorList>
            <person name="Clavel T."/>
            <person name="Henderson G."/>
            <person name="Alpert C.A."/>
            <person name="Philippe C."/>
            <person name="Rigottier-Gois L."/>
            <person name="Dore J."/>
            <person name="Blaut M."/>
        </authorList>
    </citation>
    <scope>NUCLEOTIDE SEQUENCE [LARGE SCALE GENOMIC DNA]</scope>
    <source>
        <strain evidence="3 4">SECO-MT75m2</strain>
    </source>
</reference>
<evidence type="ECO:0000256" key="1">
    <source>
        <dbReference type="SAM" id="MobiDB-lite"/>
    </source>
</evidence>
<evidence type="ECO:0000256" key="2">
    <source>
        <dbReference type="SAM" id="Phobius"/>
    </source>
</evidence>